<dbReference type="EMBL" id="JO124082">
    <property type="protein sequence ID" value="AEK06459.1"/>
    <property type="molecule type" value="mRNA"/>
</dbReference>
<dbReference type="GO" id="GO:0016829">
    <property type="term" value="F:lyase activity"/>
    <property type="evidence" value="ECO:0007669"/>
    <property type="project" value="UniProtKB-KW"/>
</dbReference>
<name>G1K038_9AGAR</name>
<sequence>SVARVLGVTVTAATIKLSKIFNIERVNDDCSTSVVLDDFVISMLGASIVNARSSTLLFDGDSILANVLKET</sequence>
<dbReference type="AlphaFoldDB" id="G1K038"/>
<evidence type="ECO:0000313" key="1">
    <source>
        <dbReference type="EMBL" id="AEK06459.1"/>
    </source>
</evidence>
<organism evidence="1">
    <name type="scientific">Macrolepiota albuminosa</name>
    <dbReference type="NCBI Taxonomy" id="79931"/>
    <lineage>
        <taxon>Eukaryota</taxon>
        <taxon>Fungi</taxon>
        <taxon>Dikarya</taxon>
        <taxon>Basidiomycota</taxon>
        <taxon>Agaricomycotina</taxon>
        <taxon>Agaricomycetes</taxon>
        <taxon>Agaricomycetidae</taxon>
        <taxon>Agaricales</taxon>
        <taxon>Agaricineae</taxon>
        <taxon>Agaricaceae</taxon>
        <taxon>Macrolepiota</taxon>
    </lineage>
</organism>
<keyword evidence="1" id="KW-0456">Lyase</keyword>
<proteinExistence type="evidence at transcript level"/>
<protein>
    <submittedName>
        <fullName evidence="1">Pectate lyase</fullName>
    </submittedName>
</protein>
<accession>G1K038</accession>
<reference evidence="1" key="1">
    <citation type="submission" date="2011-07" db="EMBL/GenBank/DDBJ databases">
        <title>Transcriptome analysis of Termitomyces albuminosus reveals the biodegradation of lignocellulose.</title>
        <authorList>
            <person name="Yang F."/>
            <person name="Zhao S.J."/>
            <person name="Huang Z.X."/>
            <person name="Xu B."/>
            <person name="Yang Y.J."/>
            <person name="Tang X.H."/>
            <person name="Li J.J."/>
            <person name="Wang F."/>
            <person name="Peng M.Z."/>
        </authorList>
    </citation>
    <scope>NUCLEOTIDE SEQUENCE</scope>
    <source>
        <tissue evidence="1">Fruit body</tissue>
    </source>
</reference>
<feature type="non-terminal residue" evidence="1">
    <location>
        <position position="1"/>
    </location>
</feature>